<keyword evidence="3" id="KW-1185">Reference proteome</keyword>
<evidence type="ECO:0000259" key="1">
    <source>
        <dbReference type="Pfam" id="PF07883"/>
    </source>
</evidence>
<dbReference type="Pfam" id="PF07883">
    <property type="entry name" value="Cupin_2"/>
    <property type="match status" value="1"/>
</dbReference>
<dbReference type="Proteomes" id="UP000285794">
    <property type="component" value="Unassembled WGS sequence"/>
</dbReference>
<dbReference type="OrthoDB" id="2569619at2"/>
<reference evidence="2 3" key="1">
    <citation type="submission" date="2018-07" db="EMBL/GenBank/DDBJ databases">
        <title>Draft genome sequence of Ancylomarina sp. M1P.</title>
        <authorList>
            <person name="Yadav S."/>
            <person name="Villanueva L."/>
            <person name="Damste J.S.S."/>
        </authorList>
    </citation>
    <scope>NUCLEOTIDE SEQUENCE [LARGE SCALE GENOMIC DNA]</scope>
    <source>
        <strain evidence="2 3">M1P</strain>
    </source>
</reference>
<organism evidence="2 3">
    <name type="scientific">Ancylomarina euxinus</name>
    <dbReference type="NCBI Taxonomy" id="2283627"/>
    <lineage>
        <taxon>Bacteria</taxon>
        <taxon>Pseudomonadati</taxon>
        <taxon>Bacteroidota</taxon>
        <taxon>Bacteroidia</taxon>
        <taxon>Marinilabiliales</taxon>
        <taxon>Marinifilaceae</taxon>
        <taxon>Ancylomarina</taxon>
    </lineage>
</organism>
<sequence>MKRKTSFGSMETLLEKGGQIVSEILVFEKEGRGHKHPLWEICYVTEGAGIIVNGDKHEQVKKGSVCKIAPNTDHWMIPDVHMEVLLVYSPNP</sequence>
<proteinExistence type="predicted"/>
<dbReference type="AlphaFoldDB" id="A0A425XZU9"/>
<evidence type="ECO:0000313" key="3">
    <source>
        <dbReference type="Proteomes" id="UP000285794"/>
    </source>
</evidence>
<accession>A0A425XZU9</accession>
<dbReference type="RefSeq" id="WP_125030947.1">
    <property type="nucleotide sequence ID" value="NZ_JAPXVP010000009.1"/>
</dbReference>
<dbReference type="InterPro" id="IPR014710">
    <property type="entry name" value="RmlC-like_jellyroll"/>
</dbReference>
<name>A0A425XZU9_9BACT</name>
<feature type="domain" description="Cupin type-2" evidence="1">
    <location>
        <begin position="31"/>
        <end position="87"/>
    </location>
</feature>
<dbReference type="Gene3D" id="2.60.120.10">
    <property type="entry name" value="Jelly Rolls"/>
    <property type="match status" value="1"/>
</dbReference>
<protein>
    <submittedName>
        <fullName evidence="2">Cupin domain-containing protein</fullName>
    </submittedName>
</protein>
<comment type="caution">
    <text evidence="2">The sequence shown here is derived from an EMBL/GenBank/DDBJ whole genome shotgun (WGS) entry which is preliminary data.</text>
</comment>
<dbReference type="InterPro" id="IPR013096">
    <property type="entry name" value="Cupin_2"/>
</dbReference>
<dbReference type="SUPFAM" id="SSF51182">
    <property type="entry name" value="RmlC-like cupins"/>
    <property type="match status" value="1"/>
</dbReference>
<evidence type="ECO:0000313" key="2">
    <source>
        <dbReference type="EMBL" id="RRG20948.1"/>
    </source>
</evidence>
<gene>
    <name evidence="2" type="ORF">DWB61_11015</name>
</gene>
<dbReference type="InterPro" id="IPR011051">
    <property type="entry name" value="RmlC_Cupin_sf"/>
</dbReference>
<dbReference type="EMBL" id="QQWG01000010">
    <property type="protein sequence ID" value="RRG20948.1"/>
    <property type="molecule type" value="Genomic_DNA"/>
</dbReference>